<evidence type="ECO:0000313" key="3">
    <source>
        <dbReference type="Proteomes" id="UP000652761"/>
    </source>
</evidence>
<name>A0A843WH30_COLES</name>
<reference evidence="2" key="1">
    <citation type="submission" date="2017-07" db="EMBL/GenBank/DDBJ databases">
        <title>Taro Niue Genome Assembly and Annotation.</title>
        <authorList>
            <person name="Atibalentja N."/>
            <person name="Keating K."/>
            <person name="Fields C.J."/>
        </authorList>
    </citation>
    <scope>NUCLEOTIDE SEQUENCE</scope>
    <source>
        <strain evidence="2">Niue_2</strain>
        <tissue evidence="2">Leaf</tissue>
    </source>
</reference>
<comment type="caution">
    <text evidence="2">The sequence shown here is derived from an EMBL/GenBank/DDBJ whole genome shotgun (WGS) entry which is preliminary data.</text>
</comment>
<organism evidence="2 3">
    <name type="scientific">Colocasia esculenta</name>
    <name type="common">Wild taro</name>
    <name type="synonym">Arum esculentum</name>
    <dbReference type="NCBI Taxonomy" id="4460"/>
    <lineage>
        <taxon>Eukaryota</taxon>
        <taxon>Viridiplantae</taxon>
        <taxon>Streptophyta</taxon>
        <taxon>Embryophyta</taxon>
        <taxon>Tracheophyta</taxon>
        <taxon>Spermatophyta</taxon>
        <taxon>Magnoliopsida</taxon>
        <taxon>Liliopsida</taxon>
        <taxon>Araceae</taxon>
        <taxon>Aroideae</taxon>
        <taxon>Colocasieae</taxon>
        <taxon>Colocasia</taxon>
    </lineage>
</organism>
<feature type="compositionally biased region" description="Basic residues" evidence="1">
    <location>
        <begin position="302"/>
        <end position="315"/>
    </location>
</feature>
<proteinExistence type="predicted"/>
<feature type="region of interest" description="Disordered" evidence="1">
    <location>
        <begin position="279"/>
        <end position="315"/>
    </location>
</feature>
<feature type="compositionally biased region" description="Basic residues" evidence="1">
    <location>
        <begin position="243"/>
        <end position="264"/>
    </location>
</feature>
<accession>A0A843WH30</accession>
<feature type="compositionally biased region" description="Polar residues" evidence="1">
    <location>
        <begin position="198"/>
        <end position="214"/>
    </location>
</feature>
<protein>
    <submittedName>
        <fullName evidence="2">Uncharacterized protein</fullName>
    </submittedName>
</protein>
<dbReference type="AlphaFoldDB" id="A0A843WH30"/>
<dbReference type="Proteomes" id="UP000652761">
    <property type="component" value="Unassembled WGS sequence"/>
</dbReference>
<keyword evidence="3" id="KW-1185">Reference proteome</keyword>
<dbReference type="EMBL" id="NMUH01003713">
    <property type="protein sequence ID" value="MQM06797.1"/>
    <property type="molecule type" value="Genomic_DNA"/>
</dbReference>
<feature type="compositionally biased region" description="Low complexity" evidence="1">
    <location>
        <begin position="66"/>
        <end position="86"/>
    </location>
</feature>
<feature type="region of interest" description="Disordered" evidence="1">
    <location>
        <begin position="28"/>
        <end position="86"/>
    </location>
</feature>
<feature type="region of interest" description="Disordered" evidence="1">
    <location>
        <begin position="198"/>
        <end position="264"/>
    </location>
</feature>
<gene>
    <name evidence="2" type="ORF">Taro_039626</name>
</gene>
<evidence type="ECO:0000313" key="2">
    <source>
        <dbReference type="EMBL" id="MQM06797.1"/>
    </source>
</evidence>
<evidence type="ECO:0000256" key="1">
    <source>
        <dbReference type="SAM" id="MobiDB-lite"/>
    </source>
</evidence>
<sequence length="438" mass="48708">MAFDHHTLDEALSAACRQKSEMDQYLEEKRAAQKMSAPPFQRQDRKKAVYKSPQCPKAATRCSVWSASPSSGSSNNASLSSGSSNSAIREVSSHGVMQVQNRFSALEDLEGTIEADIHSHGSGATGDLAQLHKSVSVANKGSEVQKEVGDNGGGLEVGTIRGMVNHTKNASGAMRDMVLHLLPANEDQILQNKESIQAGASQGKMVSSGNSDSGSWARRSEQGEALAPRPAEEQEDEEPKSPSLKKKATTALSRSRRRRCLSRVHVKASRHPLCRIIRSEQGEALAPRPAEEQEHEEPKSPSLKKKATTALSRSRRRHCLRRVHVVSPPSEHQEVTALVVITFISVLRFWVRRRHDQRRNPNSDTRPVAIRRRHRLRRDTRRRHNPRRYQCKFPPHRRSLSRPHTPCVRLEHSLEGLRKSPLTVDSHTAAGLVVPVAT</sequence>
<feature type="compositionally biased region" description="Basic and acidic residues" evidence="1">
    <location>
        <begin position="289"/>
        <end position="299"/>
    </location>
</feature>